<protein>
    <recommendedName>
        <fullName evidence="4">Transporter</fullName>
    </recommendedName>
</protein>
<gene>
    <name evidence="2" type="ORF">H9872_03405</name>
</gene>
<dbReference type="EMBL" id="JAHLFQ010000065">
    <property type="protein sequence ID" value="MBU3803792.1"/>
    <property type="molecule type" value="Genomic_DNA"/>
</dbReference>
<comment type="caution">
    <text evidence="2">The sequence shown here is derived from an EMBL/GenBank/DDBJ whole genome shotgun (WGS) entry which is preliminary data.</text>
</comment>
<evidence type="ECO:0008006" key="4">
    <source>
        <dbReference type="Google" id="ProtNLM"/>
    </source>
</evidence>
<sequence length="110" mass="12405">MFNLFNQSRANRRPPSGPPPNFVPTKGQGKKMNLNAAPLGGNNPATMAVDPGAIFPCVNRFVYIWPTNGPGFWAFVTFVGRRSIAGWRFGRRGFRYFGMDLRNIEEFFCN</sequence>
<name>A0A9E2NK81_9FIRM</name>
<feature type="region of interest" description="Disordered" evidence="1">
    <location>
        <begin position="1"/>
        <end position="37"/>
    </location>
</feature>
<evidence type="ECO:0000256" key="1">
    <source>
        <dbReference type="SAM" id="MobiDB-lite"/>
    </source>
</evidence>
<organism evidence="2 3">
    <name type="scientific">Candidatus Cellulosilyticum pullistercoris</name>
    <dbReference type="NCBI Taxonomy" id="2838521"/>
    <lineage>
        <taxon>Bacteria</taxon>
        <taxon>Bacillati</taxon>
        <taxon>Bacillota</taxon>
        <taxon>Clostridia</taxon>
        <taxon>Lachnospirales</taxon>
        <taxon>Cellulosilyticaceae</taxon>
        <taxon>Cellulosilyticum</taxon>
    </lineage>
</organism>
<dbReference type="Proteomes" id="UP000824229">
    <property type="component" value="Unassembled WGS sequence"/>
</dbReference>
<evidence type="ECO:0000313" key="2">
    <source>
        <dbReference type="EMBL" id="MBU3803792.1"/>
    </source>
</evidence>
<accession>A0A9E2NK81</accession>
<evidence type="ECO:0000313" key="3">
    <source>
        <dbReference type="Proteomes" id="UP000824229"/>
    </source>
</evidence>
<dbReference type="AlphaFoldDB" id="A0A9E2NK81"/>
<reference evidence="2" key="2">
    <citation type="submission" date="2021-04" db="EMBL/GenBank/DDBJ databases">
        <authorList>
            <person name="Gilroy R."/>
        </authorList>
    </citation>
    <scope>NUCLEOTIDE SEQUENCE</scope>
    <source>
        <strain evidence="2">B5-657</strain>
    </source>
</reference>
<proteinExistence type="predicted"/>
<reference evidence="2" key="1">
    <citation type="journal article" date="2021" name="PeerJ">
        <title>Extensive microbial diversity within the chicken gut microbiome revealed by metagenomics and culture.</title>
        <authorList>
            <person name="Gilroy R."/>
            <person name="Ravi A."/>
            <person name="Getino M."/>
            <person name="Pursley I."/>
            <person name="Horton D.L."/>
            <person name="Alikhan N.F."/>
            <person name="Baker D."/>
            <person name="Gharbi K."/>
            <person name="Hall N."/>
            <person name="Watson M."/>
            <person name="Adriaenssens E.M."/>
            <person name="Foster-Nyarko E."/>
            <person name="Jarju S."/>
            <person name="Secka A."/>
            <person name="Antonio M."/>
            <person name="Oren A."/>
            <person name="Chaudhuri R.R."/>
            <person name="La Ragione R."/>
            <person name="Hildebrand F."/>
            <person name="Pallen M.J."/>
        </authorList>
    </citation>
    <scope>NUCLEOTIDE SEQUENCE</scope>
    <source>
        <strain evidence="2">B5-657</strain>
    </source>
</reference>